<keyword evidence="2" id="KW-0812">Transmembrane</keyword>
<reference evidence="4 5" key="1">
    <citation type="submission" date="2012-12" db="EMBL/GenBank/DDBJ databases">
        <title>Novel taxa of Listeriaceae from agricultural environments in the United States.</title>
        <authorList>
            <person name="den Bakker H.C."/>
            <person name="Allred A."/>
            <person name="Warchocki S."/>
            <person name="Wright E.M."/>
            <person name="Burrell A."/>
            <person name="Nightingale K.K."/>
            <person name="Kephart D."/>
            <person name="Wiedmann M."/>
        </authorList>
    </citation>
    <scope>NUCLEOTIDE SEQUENCE [LARGE SCALE GENOMIC DNA]</scope>
    <source>
        <strain evidence="4 5">FSL F6-1183</strain>
    </source>
</reference>
<dbReference type="NCBIfam" id="TIGR00277">
    <property type="entry name" value="HDIG"/>
    <property type="match status" value="1"/>
</dbReference>
<dbReference type="InterPro" id="IPR011624">
    <property type="entry name" value="Metal-dep_PHydrolase_7TM_extra"/>
</dbReference>
<feature type="transmembrane region" description="Helical" evidence="2">
    <location>
        <begin position="323"/>
        <end position="345"/>
    </location>
</feature>
<dbReference type="PANTHER" id="PTHR36442:SF1">
    <property type="entry name" value="CYCLIC-DI-AMP PHOSPHODIESTERASE PGPH"/>
    <property type="match status" value="1"/>
</dbReference>
<evidence type="ECO:0000259" key="3">
    <source>
        <dbReference type="PROSITE" id="PS51831"/>
    </source>
</evidence>
<proteinExistence type="predicted"/>
<feature type="transmembrane region" description="Helical" evidence="2">
    <location>
        <begin position="293"/>
        <end position="311"/>
    </location>
</feature>
<keyword evidence="2" id="KW-0472">Membrane</keyword>
<dbReference type="EMBL" id="AODG01000004">
    <property type="protein sequence ID" value="EUJ29938.1"/>
    <property type="molecule type" value="Genomic_DNA"/>
</dbReference>
<evidence type="ECO:0000256" key="2">
    <source>
        <dbReference type="SAM" id="Phobius"/>
    </source>
</evidence>
<gene>
    <name evidence="4" type="ORF">LMUR_02517</name>
</gene>
<organism evidence="4 5">
    <name type="scientific">Listeria grayi FSL F6-1183</name>
    <dbReference type="NCBI Taxonomy" id="1265827"/>
    <lineage>
        <taxon>Bacteria</taxon>
        <taxon>Bacillati</taxon>
        <taxon>Bacillota</taxon>
        <taxon>Bacilli</taxon>
        <taxon>Bacillales</taxon>
        <taxon>Listeriaceae</taxon>
        <taxon>Listeria</taxon>
    </lineage>
</organism>
<feature type="domain" description="HD" evidence="3">
    <location>
        <begin position="515"/>
        <end position="657"/>
    </location>
</feature>
<dbReference type="Proteomes" id="UP000019251">
    <property type="component" value="Unassembled WGS sequence"/>
</dbReference>
<dbReference type="Pfam" id="PF01966">
    <property type="entry name" value="HD"/>
    <property type="match status" value="1"/>
</dbReference>
<feature type="region of interest" description="Disordered" evidence="1">
    <location>
        <begin position="114"/>
        <end position="134"/>
    </location>
</feature>
<dbReference type="InterPro" id="IPR006674">
    <property type="entry name" value="HD_domain"/>
</dbReference>
<name>A0A829R9X7_LISGR</name>
<feature type="transmembrane region" description="Helical" evidence="2">
    <location>
        <begin position="18"/>
        <end position="38"/>
    </location>
</feature>
<dbReference type="SUPFAM" id="SSF109604">
    <property type="entry name" value="HD-domain/PDEase-like"/>
    <property type="match status" value="1"/>
</dbReference>
<dbReference type="InterPro" id="IPR052722">
    <property type="entry name" value="PgpH_phosphodiesterase"/>
</dbReference>
<dbReference type="AlphaFoldDB" id="A0A829R9X7"/>
<feature type="transmembrane region" description="Helical" evidence="2">
    <location>
        <begin position="374"/>
        <end position="392"/>
    </location>
</feature>
<feature type="transmembrane region" description="Helical" evidence="2">
    <location>
        <begin position="466"/>
        <end position="489"/>
    </location>
</feature>
<dbReference type="SMART" id="SM00471">
    <property type="entry name" value="HDc"/>
    <property type="match status" value="1"/>
</dbReference>
<dbReference type="InterPro" id="IPR006675">
    <property type="entry name" value="HDIG_dom"/>
</dbReference>
<dbReference type="Gene3D" id="1.10.3210.10">
    <property type="entry name" value="Hypothetical protein af1432"/>
    <property type="match status" value="1"/>
</dbReference>
<feature type="compositionally biased region" description="Basic and acidic residues" evidence="1">
    <location>
        <begin position="114"/>
        <end position="129"/>
    </location>
</feature>
<feature type="transmembrane region" description="Helical" evidence="2">
    <location>
        <begin position="398"/>
        <end position="417"/>
    </location>
</feature>
<protein>
    <recommendedName>
        <fullName evidence="3">HD domain-containing protein</fullName>
    </recommendedName>
</protein>
<feature type="transmembrane region" description="Helical" evidence="2">
    <location>
        <begin position="424"/>
        <end position="446"/>
    </location>
</feature>
<dbReference type="Pfam" id="PF07698">
    <property type="entry name" value="7TM-7TMR_HD"/>
    <property type="match status" value="1"/>
</dbReference>
<dbReference type="InterPro" id="IPR011621">
    <property type="entry name" value="Metal-dep_PHydrolase_7TM_intra"/>
</dbReference>
<feature type="transmembrane region" description="Helical" evidence="2">
    <location>
        <begin position="351"/>
        <end position="369"/>
    </location>
</feature>
<accession>A0A829R9X7</accession>
<evidence type="ECO:0000313" key="4">
    <source>
        <dbReference type="EMBL" id="EUJ29938.1"/>
    </source>
</evidence>
<dbReference type="Pfam" id="PF07697">
    <property type="entry name" value="7TMR-HDED"/>
    <property type="match status" value="1"/>
</dbReference>
<evidence type="ECO:0000313" key="5">
    <source>
        <dbReference type="Proteomes" id="UP000019251"/>
    </source>
</evidence>
<evidence type="ECO:0000256" key="1">
    <source>
        <dbReference type="SAM" id="MobiDB-lite"/>
    </source>
</evidence>
<dbReference type="InterPro" id="IPR003607">
    <property type="entry name" value="HD/PDEase_dom"/>
</dbReference>
<keyword evidence="2" id="KW-1133">Transmembrane helix</keyword>
<dbReference type="CDD" id="cd00077">
    <property type="entry name" value="HDc"/>
    <property type="match status" value="1"/>
</dbReference>
<dbReference type="PROSITE" id="PS51831">
    <property type="entry name" value="HD"/>
    <property type="match status" value="1"/>
</dbReference>
<dbReference type="RefSeq" id="WP_003755810.1">
    <property type="nucleotide sequence ID" value="NZ_AODG01000004.1"/>
</dbReference>
<comment type="caution">
    <text evidence="4">The sequence shown here is derived from an EMBL/GenBank/DDBJ whole genome shotgun (WGS) entry which is preliminary data.</text>
</comment>
<dbReference type="PANTHER" id="PTHR36442">
    <property type="entry name" value="CYCLIC-DI-AMP PHOSPHODIESTERASE PGPH"/>
    <property type="match status" value="1"/>
</dbReference>
<sequence>MKQKTLKEKWRHADHKKLFYKIGLILSLLIAFFLLIQVTRPETSDVKLFQVAEKTIRAPQTIEDTAKTKESQKKAADSVENVYSYNADTGKNRVALIQSIFDYVHEVNDEIKNKDKAAREKAKKDDKSAPKASSVNDKLKLLKSKLSDNVSEDITAGLSDNVLRILLQAPESDLATMQKVITDEISKRMGSSIRSDELTSEKIKARDNIELSNIPSEYKNISKNIVSYGIVANEQLDKEQTEAQRKEAVQSIAPVRILQGQVIVQEGQIIDRDTYRQLKLLHLLDKRMPVKQYIGYGLFLLTLASLLYVFAKKERTSLENRLRSMLIFSTVYLINLLLLMIVIYLESMNVSGISFLFPAAFAPMVIKILLNTRYAFLSIIFSAVTSLLLFISDSSTNINTLITVFYLLSSVASLIALRNQSRRGMILLSGLIVGGLNIVFVLLLLLTNNSPIWQGANLGTMGYGFLGGFGAFVLGIGLIPLFEITFGLLTTTRLVELANPNHPLLKRILMKAPGTYHHSMMVANLAEACADKIGANGLLVRVGCFYHDIGKTLRPPYFVENQLQGINPHDRLQPSQSRDIILAHTVDGAEMLREHHMPQPIIDIALEHHGTTLLKYFYYQAKENDPDTKEADYRYKGPKPQTKETAIINIADSVEAAVRASSEPTMDKIKTIIKSIIDERILDGQFNECDITIKELHTIQDTLITTLNGIYHQRIQYPDDK</sequence>